<feature type="compositionally biased region" description="Low complexity" evidence="7">
    <location>
        <begin position="1"/>
        <end position="24"/>
    </location>
</feature>
<feature type="compositionally biased region" description="Polar residues" evidence="7">
    <location>
        <begin position="570"/>
        <end position="583"/>
    </location>
</feature>
<feature type="compositionally biased region" description="Polar residues" evidence="7">
    <location>
        <begin position="1290"/>
        <end position="1310"/>
    </location>
</feature>
<dbReference type="PROSITE" id="PS00107">
    <property type="entry name" value="PROTEIN_KINASE_ATP"/>
    <property type="match status" value="1"/>
</dbReference>
<dbReference type="GO" id="GO:0005634">
    <property type="term" value="C:nucleus"/>
    <property type="evidence" value="ECO:0007669"/>
    <property type="project" value="TreeGrafter"/>
</dbReference>
<organism evidence="9 10">
    <name type="scientific">Phakopsora pachyrhizi</name>
    <name type="common">Asian soybean rust disease fungus</name>
    <dbReference type="NCBI Taxonomy" id="170000"/>
    <lineage>
        <taxon>Eukaryota</taxon>
        <taxon>Fungi</taxon>
        <taxon>Dikarya</taxon>
        <taxon>Basidiomycota</taxon>
        <taxon>Pucciniomycotina</taxon>
        <taxon>Pucciniomycetes</taxon>
        <taxon>Pucciniales</taxon>
        <taxon>Phakopsoraceae</taxon>
        <taxon>Phakopsora</taxon>
    </lineage>
</organism>
<dbReference type="InterPro" id="IPR011009">
    <property type="entry name" value="Kinase-like_dom_sf"/>
</dbReference>
<feature type="region of interest" description="Disordered" evidence="7">
    <location>
        <begin position="683"/>
        <end position="823"/>
    </location>
</feature>
<feature type="region of interest" description="Disordered" evidence="7">
    <location>
        <begin position="1"/>
        <end position="47"/>
    </location>
</feature>
<dbReference type="InterPro" id="IPR000719">
    <property type="entry name" value="Prot_kinase_dom"/>
</dbReference>
<evidence type="ECO:0000256" key="4">
    <source>
        <dbReference type="ARBA" id="ARBA00022840"/>
    </source>
</evidence>
<feature type="compositionally biased region" description="Polar residues" evidence="7">
    <location>
        <begin position="1102"/>
        <end position="1112"/>
    </location>
</feature>
<protein>
    <submittedName>
        <fullName evidence="9">WEE protein kinase, variant</fullName>
    </submittedName>
</protein>
<feature type="region of interest" description="Disordered" evidence="7">
    <location>
        <begin position="61"/>
        <end position="90"/>
    </location>
</feature>
<feature type="compositionally biased region" description="Low complexity" evidence="7">
    <location>
        <begin position="1084"/>
        <end position="1100"/>
    </location>
</feature>
<evidence type="ECO:0000256" key="6">
    <source>
        <dbReference type="PROSITE-ProRule" id="PRU10141"/>
    </source>
</evidence>
<comment type="similarity">
    <text evidence="5">Belongs to the protein kinase superfamily. Ser/Thr protein kinase family. GCN2 subfamily.</text>
</comment>
<dbReference type="SMART" id="SM00220">
    <property type="entry name" value="S_TKc"/>
    <property type="match status" value="1"/>
</dbReference>
<feature type="compositionally biased region" description="Polar residues" evidence="7">
    <location>
        <begin position="273"/>
        <end position="283"/>
    </location>
</feature>
<feature type="compositionally biased region" description="Low complexity" evidence="7">
    <location>
        <begin position="734"/>
        <end position="747"/>
    </location>
</feature>
<dbReference type="InterPro" id="IPR008271">
    <property type="entry name" value="Ser/Thr_kinase_AS"/>
</dbReference>
<feature type="compositionally biased region" description="Polar residues" evidence="7">
    <location>
        <begin position="1148"/>
        <end position="1160"/>
    </location>
</feature>
<gene>
    <name evidence="9" type="ORF">PPACK8108_LOCUS2625</name>
</gene>
<dbReference type="PROSITE" id="PS50011">
    <property type="entry name" value="PROTEIN_KINASE_DOM"/>
    <property type="match status" value="1"/>
</dbReference>
<evidence type="ECO:0000313" key="9">
    <source>
        <dbReference type="EMBL" id="CAH7668157.1"/>
    </source>
</evidence>
<feature type="region of interest" description="Disordered" evidence="7">
    <location>
        <begin position="570"/>
        <end position="597"/>
    </location>
</feature>
<dbReference type="GO" id="GO:0005524">
    <property type="term" value="F:ATP binding"/>
    <property type="evidence" value="ECO:0007669"/>
    <property type="project" value="UniProtKB-UniRule"/>
</dbReference>
<feature type="region of interest" description="Disordered" evidence="7">
    <location>
        <begin position="1081"/>
        <end position="1200"/>
    </location>
</feature>
<keyword evidence="1" id="KW-0808">Transferase</keyword>
<feature type="compositionally biased region" description="Low complexity" evidence="7">
    <location>
        <begin position="1812"/>
        <end position="1830"/>
    </location>
</feature>
<feature type="domain" description="Protein kinase" evidence="8">
    <location>
        <begin position="1390"/>
        <end position="1713"/>
    </location>
</feature>
<dbReference type="PROSITE" id="PS00108">
    <property type="entry name" value="PROTEIN_KINASE_ST"/>
    <property type="match status" value="1"/>
</dbReference>
<dbReference type="GO" id="GO:0005737">
    <property type="term" value="C:cytoplasm"/>
    <property type="evidence" value="ECO:0007669"/>
    <property type="project" value="TreeGrafter"/>
</dbReference>
<feature type="region of interest" description="Disordered" evidence="7">
    <location>
        <begin position="885"/>
        <end position="925"/>
    </location>
</feature>
<dbReference type="Pfam" id="PF00069">
    <property type="entry name" value="Pkinase"/>
    <property type="match status" value="2"/>
</dbReference>
<feature type="region of interest" description="Disordered" evidence="7">
    <location>
        <begin position="1269"/>
        <end position="1311"/>
    </location>
</feature>
<dbReference type="EMBL" id="CALTRL010000447">
    <property type="protein sequence ID" value="CAH7668157.1"/>
    <property type="molecule type" value="Genomic_DNA"/>
</dbReference>
<sequence length="1845" mass="202263">MSTSAITSNNISNSPSTSGSWTVSGKSVRKKASGLLREAARSWGRSRSKEVLSFGLGVLIGSPQQQNNHHQQQQPHQPESGSPSPQSTLSSFNRQYRLQDQSPLGILYNSSTPPPRNSQSSNLIKLNTPVRDSLASTPTSTGTIVKGPKKRISFHGTPKLKLKDKQAMKLKRKSEIGFGDWADTLNTAVAASSPNSPPTPMLKLINHSEHHKPASNPLERSLQCKTSMQNLTTFNQTLSLSSSNPLEVEAMNFSCRKANRHSTHIRQLMAATASDTEPTSPTTARVPRSSFPHPHRSPRSPRRIYHTRATAIRNQSFSTQRLPDPTLISTPTVSFPDSGSTRPPCYQQSQPLTSSPFKRSVSPVNQFDDDFDVESPIASKSLGRNPRISGSGRSDYIIRSGLAHSATQSPIKTKPHSSPNIARLKEVSSARANLFGATPNQSGGLEYFMVPQEVSSEDRNIDLLSENNKSKPTSSAAFVSSLGLSVSHQNDSFLAHKLPSFEAQPGNSTSGLHTRQRAFSTTFHDHSPCPKDPLLHSEFDLRHINQENYCPRPSSDAGLLNECHTSTSSVPKSFMGSTRVGSTRKTRPNEDRNDFINDTWTSSRAGAFCSNSQNLTASYIDSSKRFDIDRDEVELRAESSKPNSLTSLSQASSHDFPYHISGSSVASSSFFTNSSTATTLGIDGFGALPPPESPFRPLQNCPTVSSGKGLKVSANSNKLKRDLDGQLVKPNQRSSSAHPPSSAPPLSKLAQKSDEPLRRTHRSSWGLRSLEASEDDEDENGFVSHVDQEPNNGSHESHEGLGNLSVPGLTDSSSLASSLASSNQSNGLFNSYRPRAADCPTLEPDTAWDESGRGAKRRSLPTHVGRMAGMTPNHISFTQVPPLPIRPITSTPPSRQALTQQRSPRNLRCQPVDLPDQTGESSFQSVKPNASAFLSSGMICRKMAARERRESNFGAPSPFLKYALKNFNESNVSGITCQDSSNSVEDSVAIRSMREALGGAHVIDAAVKEDNAIQQRLQQQYEQSLSYQSAQNSFGLNRSSPGVLPPDLCARRPSLSSLRMPDTPIKKPSFLHKAASAYLHPRPSLNSHQSSSNQSITHNSRPFVSSGLSKQSPLFAPSPIDGSPIENSPSCRSFRFHVPDSPLPRLPQSKTGLRNNSGDSKSPEPSRWVMSSGDESGDSPLLSRSAAGMLSNPDSPLSLKKGCDLMIRQSPVYRRKSSDAVLGPKGKACAGEDLKNSGIKSANPFEDPSTPTKLAPGWLKRVPQLLTSPGNSISSVTSSPNSGAIPYRARQQQPTPSSATESPFDTQVTPHRTKSRIYTPFAVSTLIAAETWHDYRSISRADAESSALPQALHCSKSNTSQENFQHHKSFDESQDYPYSPEQPNRFENEFDGVELIGVGEFGEVFKARHAATGKVYAVKKSKKSVTGPRSMTRLYEEVDMLRRITQKEDPSPFIIQLFDAWQDWGTLHIQTEFCTNGTLAEFLDLVAGLQNRVEEERIWKIMSELSQAVVYMHSEGILHLDIKPANVFIDSWGGLKVGDFGLARRWPRINPSDAECCGIYEGKYPLYRLAAKGPMSQDCDDKNSIVPERFLRHEDVPETDERKIMRFKSRSGRFVGFDLEREGDREYIAPETLSGRYGEEADVYAIGLIALEIATSVVLPDNGDEWRGLRTNDFSKINFCDISSEMVFIIKRMLDRSPDRRITIEELVNNPVMCKLGQLRRAGLNLEQQERLGRDDLGDIEMKSNDATVDQDEYEEVKPAVPKDSVWTSSRGAVLPEAKGFLDFILTSADSTPGKKSLKKNTTKRTGQNQDSAGGISKSSCSSTSSGFGSDTNMLEDKIMMDVDQ</sequence>
<feature type="region of interest" description="Disordered" evidence="7">
    <location>
        <begin position="104"/>
        <end position="123"/>
    </location>
</feature>
<name>A0AAV0AIB9_PHAPC</name>
<feature type="region of interest" description="Disordered" evidence="7">
    <location>
        <begin position="1036"/>
        <end position="1066"/>
    </location>
</feature>
<dbReference type="Proteomes" id="UP001153365">
    <property type="component" value="Unassembled WGS sequence"/>
</dbReference>
<keyword evidence="2 6" id="KW-0547">Nucleotide-binding</keyword>
<dbReference type="InterPro" id="IPR050339">
    <property type="entry name" value="CC_SR_Kinase"/>
</dbReference>
<feature type="region of interest" description="Disordered" evidence="7">
    <location>
        <begin position="1357"/>
        <end position="1384"/>
    </location>
</feature>
<feature type="compositionally biased region" description="Polar residues" evidence="7">
    <location>
        <begin position="888"/>
        <end position="904"/>
    </location>
</feature>
<dbReference type="InterPro" id="IPR017441">
    <property type="entry name" value="Protein_kinase_ATP_BS"/>
</dbReference>
<evidence type="ECO:0000256" key="7">
    <source>
        <dbReference type="SAM" id="MobiDB-lite"/>
    </source>
</evidence>
<feature type="compositionally biased region" description="Basic and acidic residues" evidence="7">
    <location>
        <begin position="1835"/>
        <end position="1845"/>
    </location>
</feature>
<feature type="compositionally biased region" description="Low complexity" evidence="7">
    <location>
        <begin position="812"/>
        <end position="822"/>
    </location>
</feature>
<feature type="region of interest" description="Disordered" evidence="7">
    <location>
        <begin position="1792"/>
        <end position="1845"/>
    </location>
</feature>
<evidence type="ECO:0000256" key="3">
    <source>
        <dbReference type="ARBA" id="ARBA00022777"/>
    </source>
</evidence>
<evidence type="ECO:0000313" key="10">
    <source>
        <dbReference type="Proteomes" id="UP001153365"/>
    </source>
</evidence>
<comment type="caution">
    <text evidence="9">The sequence shown here is derived from an EMBL/GenBank/DDBJ whole genome shotgun (WGS) entry which is preliminary data.</text>
</comment>
<feature type="compositionally biased region" description="Basic residues" evidence="7">
    <location>
        <begin position="293"/>
        <end position="306"/>
    </location>
</feature>
<feature type="region of interest" description="Disordered" evidence="7">
    <location>
        <begin position="1233"/>
        <end position="1255"/>
    </location>
</feature>
<dbReference type="Gene3D" id="3.30.200.20">
    <property type="entry name" value="Phosphorylase Kinase, domain 1"/>
    <property type="match status" value="1"/>
</dbReference>
<evidence type="ECO:0000256" key="5">
    <source>
        <dbReference type="ARBA" id="ARBA00037982"/>
    </source>
</evidence>
<accession>A0AAV0AIB9</accession>
<dbReference type="PANTHER" id="PTHR11042">
    <property type="entry name" value="EUKARYOTIC TRANSLATION INITIATION FACTOR 2-ALPHA KINASE EIF2-ALPHA KINASE -RELATED"/>
    <property type="match status" value="1"/>
</dbReference>
<dbReference type="GO" id="GO:0004713">
    <property type="term" value="F:protein tyrosine kinase activity"/>
    <property type="evidence" value="ECO:0007669"/>
    <property type="project" value="TreeGrafter"/>
</dbReference>
<feature type="compositionally biased region" description="Low complexity" evidence="7">
    <location>
        <begin position="1269"/>
        <end position="1283"/>
    </location>
</feature>
<feature type="region of interest" description="Disordered" evidence="7">
    <location>
        <begin position="270"/>
        <end position="359"/>
    </location>
</feature>
<evidence type="ECO:0000259" key="8">
    <source>
        <dbReference type="PROSITE" id="PS50011"/>
    </source>
</evidence>
<reference evidence="9" key="1">
    <citation type="submission" date="2022-06" db="EMBL/GenBank/DDBJ databases">
        <authorList>
            <consortium name="SYNGENTA / RWTH Aachen University"/>
        </authorList>
    </citation>
    <scope>NUCLEOTIDE SEQUENCE</scope>
</reference>
<evidence type="ECO:0000256" key="2">
    <source>
        <dbReference type="ARBA" id="ARBA00022741"/>
    </source>
</evidence>
<feature type="compositionally biased region" description="Polar residues" evidence="7">
    <location>
        <begin position="134"/>
        <end position="143"/>
    </location>
</feature>
<keyword evidence="4 6" id="KW-0067">ATP-binding</keyword>
<dbReference type="Gene3D" id="1.10.510.10">
    <property type="entry name" value="Transferase(Phosphotransferase) domain 1"/>
    <property type="match status" value="1"/>
</dbReference>
<dbReference type="SUPFAM" id="SSF56112">
    <property type="entry name" value="Protein kinase-like (PK-like)"/>
    <property type="match status" value="1"/>
</dbReference>
<feature type="region of interest" description="Disordered" evidence="7">
    <location>
        <begin position="128"/>
        <end position="151"/>
    </location>
</feature>
<keyword evidence="10" id="KW-1185">Reference proteome</keyword>
<dbReference type="PANTHER" id="PTHR11042:SF190">
    <property type="entry name" value="MITOSIS INHIBITOR PROTEIN KINASE MIK1"/>
    <property type="match status" value="1"/>
</dbReference>
<dbReference type="GO" id="GO:0110031">
    <property type="term" value="P:negative regulation of G2/MI transition of meiotic cell cycle"/>
    <property type="evidence" value="ECO:0007669"/>
    <property type="project" value="TreeGrafter"/>
</dbReference>
<evidence type="ECO:0000256" key="1">
    <source>
        <dbReference type="ARBA" id="ARBA00022679"/>
    </source>
</evidence>
<proteinExistence type="inferred from homology"/>
<keyword evidence="3 9" id="KW-0418">Kinase</keyword>
<feature type="binding site" evidence="6">
    <location>
        <position position="1420"/>
    </location>
    <ligand>
        <name>ATP</name>
        <dbReference type="ChEBI" id="CHEBI:30616"/>
    </ligand>
</feature>
<feature type="compositionally biased region" description="Polar residues" evidence="7">
    <location>
        <begin position="312"/>
        <end position="359"/>
    </location>
</feature>